<dbReference type="GO" id="GO:0005789">
    <property type="term" value="C:endoplasmic reticulum membrane"/>
    <property type="evidence" value="ECO:0007669"/>
    <property type="project" value="UniProtKB-SubCell"/>
</dbReference>
<dbReference type="GO" id="GO:0043495">
    <property type="term" value="F:protein-membrane adaptor activity"/>
    <property type="evidence" value="ECO:0007669"/>
    <property type="project" value="TreeGrafter"/>
</dbReference>
<evidence type="ECO:0000313" key="15">
    <source>
        <dbReference type="Proteomes" id="UP001369815"/>
    </source>
</evidence>
<keyword evidence="5" id="KW-0813">Transport</keyword>
<dbReference type="GO" id="GO:0034727">
    <property type="term" value="P:piecemeal microautophagy of the nucleus"/>
    <property type="evidence" value="ECO:0007669"/>
    <property type="project" value="TreeGrafter"/>
</dbReference>
<keyword evidence="8" id="KW-0445">Lipid transport</keyword>
<feature type="compositionally biased region" description="Polar residues" evidence="13">
    <location>
        <begin position="429"/>
        <end position="438"/>
    </location>
</feature>
<evidence type="ECO:0000256" key="10">
    <source>
        <dbReference type="ARBA" id="ARBA00024479"/>
    </source>
</evidence>
<evidence type="ECO:0000256" key="1">
    <source>
        <dbReference type="ARBA" id="ARBA00004406"/>
    </source>
</evidence>
<dbReference type="Proteomes" id="UP001369815">
    <property type="component" value="Unassembled WGS sequence"/>
</dbReference>
<evidence type="ECO:0000256" key="11">
    <source>
        <dbReference type="ARBA" id="ARBA00024615"/>
    </source>
</evidence>
<feature type="compositionally biased region" description="Low complexity" evidence="13">
    <location>
        <begin position="312"/>
        <end position="323"/>
    </location>
</feature>
<evidence type="ECO:0000256" key="8">
    <source>
        <dbReference type="ARBA" id="ARBA00023055"/>
    </source>
</evidence>
<keyword evidence="6" id="KW-0256">Endoplasmic reticulum</keyword>
<comment type="catalytic activity">
    <reaction evidence="12">
        <text>a 1,2-diacyl-sn-glycero-3-phosphocholine(in) = a 1,2-diacyl-sn-glycero-3-phosphocholine(out)</text>
        <dbReference type="Rhea" id="RHEA:38571"/>
        <dbReference type="ChEBI" id="CHEBI:57643"/>
    </reaction>
</comment>
<feature type="compositionally biased region" description="Polar residues" evidence="13">
    <location>
        <begin position="294"/>
        <end position="311"/>
    </location>
</feature>
<feature type="region of interest" description="Disordered" evidence="13">
    <location>
        <begin position="485"/>
        <end position="586"/>
    </location>
</feature>
<evidence type="ECO:0000256" key="2">
    <source>
        <dbReference type="ARBA" id="ARBA00004623"/>
    </source>
</evidence>
<feature type="region of interest" description="Disordered" evidence="13">
    <location>
        <begin position="877"/>
        <end position="914"/>
    </location>
</feature>
<evidence type="ECO:0000256" key="5">
    <source>
        <dbReference type="ARBA" id="ARBA00022448"/>
    </source>
</evidence>
<feature type="compositionally biased region" description="Basic and acidic residues" evidence="13">
    <location>
        <begin position="544"/>
        <end position="553"/>
    </location>
</feature>
<evidence type="ECO:0000256" key="9">
    <source>
        <dbReference type="ARBA" id="ARBA00023136"/>
    </source>
</evidence>
<dbReference type="EMBL" id="JBANMG010000007">
    <property type="protein sequence ID" value="KAK6951194.1"/>
    <property type="molecule type" value="Genomic_DNA"/>
</dbReference>
<feature type="compositionally biased region" description="Basic and acidic residues" evidence="13">
    <location>
        <begin position="896"/>
        <end position="906"/>
    </location>
</feature>
<evidence type="ECO:0000256" key="3">
    <source>
        <dbReference type="ARBA" id="ARBA00009714"/>
    </source>
</evidence>
<protein>
    <recommendedName>
        <fullName evidence="4">Autophagy-related protein 2</fullName>
    </recommendedName>
</protein>
<organism evidence="14 15">
    <name type="scientific">Daldinia eschscholtzii</name>
    <dbReference type="NCBI Taxonomy" id="292717"/>
    <lineage>
        <taxon>Eukaryota</taxon>
        <taxon>Fungi</taxon>
        <taxon>Dikarya</taxon>
        <taxon>Ascomycota</taxon>
        <taxon>Pezizomycotina</taxon>
        <taxon>Sordariomycetes</taxon>
        <taxon>Xylariomycetidae</taxon>
        <taxon>Xylariales</taxon>
        <taxon>Hypoxylaceae</taxon>
        <taxon>Daldinia</taxon>
    </lineage>
</organism>
<gene>
    <name evidence="14" type="ORF">Daesc_007725</name>
</gene>
<feature type="compositionally biased region" description="Polar residues" evidence="13">
    <location>
        <begin position="528"/>
        <end position="542"/>
    </location>
</feature>
<comment type="catalytic activity">
    <reaction evidence="11">
        <text>a 1,2-diacyl-sn-glycero-3-phosphoethanolamine(in) = a 1,2-diacyl-sn-glycero-3-phosphoethanolamine(out)</text>
        <dbReference type="Rhea" id="RHEA:38895"/>
        <dbReference type="ChEBI" id="CHEBI:64612"/>
    </reaction>
</comment>
<dbReference type="Pfam" id="PF13329">
    <property type="entry name" value="ATG2_CAD"/>
    <property type="match status" value="1"/>
</dbReference>
<feature type="region of interest" description="Disordered" evidence="13">
    <location>
        <begin position="109"/>
        <end position="134"/>
    </location>
</feature>
<dbReference type="InterPro" id="IPR026849">
    <property type="entry name" value="ATG2"/>
</dbReference>
<name>A0AAX6MFB8_9PEZI</name>
<evidence type="ECO:0000313" key="14">
    <source>
        <dbReference type="EMBL" id="KAK6951194.1"/>
    </source>
</evidence>
<feature type="region of interest" description="Disordered" evidence="13">
    <location>
        <begin position="294"/>
        <end position="340"/>
    </location>
</feature>
<comment type="subcellular location">
    <subcellularLocation>
        <location evidence="1">Endoplasmic reticulum membrane</location>
        <topology evidence="1">Peripheral membrane protein</topology>
    </subcellularLocation>
    <subcellularLocation>
        <location evidence="2">Preautophagosomal structure membrane</location>
        <topology evidence="2">Peripheral membrane protein</topology>
    </subcellularLocation>
</comment>
<feature type="compositionally biased region" description="Basic residues" evidence="13">
    <location>
        <begin position="113"/>
        <end position="123"/>
    </location>
</feature>
<dbReference type="GO" id="GO:0034045">
    <property type="term" value="C:phagophore assembly site membrane"/>
    <property type="evidence" value="ECO:0007669"/>
    <property type="project" value="UniProtKB-SubCell"/>
</dbReference>
<sequence length="2090" mass="228667">MAFFNSFWSSNMPKRLLRYTLSKLDYLDTDALDMDNLDLAMGKNNVFTLQNVGIKLQAQQLLQLPPSFEIQKAKVLLLRITIPSAIYANPITVEVDGVEIKLTLTSRDDSSRRVPKGAAHTRKGSTSDEGDPVPHAIDLAQSFLETQPSKDKAVLQAALEAETHDLNASILSSEDGSEDDYPLGTGQPLSLPTFLADFLQGILDRLQISIKGVTFHLDVEVPPEPNSSVPELVTFQLAVDEVNVEGVTTAEDESSKDGKAGIVYKEGKRYVGLNKIRASLISEANLFSTLARSPSIPSSLATNSPAATQHRSISQESISEPEPMAVSESCSSTNDLRQSKHRDAVMDTEDAFNIPYDLSGSNDGHDEESISTPSTPRALAPQILREDRPKSVSLMDSVRSSIDAPPDRWSSPARIVQSEPALEHREQWGQDSVESSGSTKDRPHLSSESDEIASLSEDLTRSHLFSHEEAESMYMSAFSQASSSPAGQAIQTMPGGWDSDTSSAEYSPNPKRSIQSPPPHFREPEAAISQQSPTASHNSPPSKDSLRGSDIDHNPAISGLEEAKQTYNDPRYKPGREGAPAEVATPKRPRLVKELVSLDTISLYIPSNHQHVQVAFAGEEPASRTSLRHLDRSVSPNFPGAFSLYSGDQSIAATASTIGVQPLKTPIDRTLEVIISSLDIRSDLSTGFLLSMVVSRILSALKEQPLAPSSKQKEKVESKKDTSLTPDIKIVTENITISFLENLVGITDTPDRLFNPNPTSFSADALLNVAIENLSVDLSGSSTSTNTSVNIGKFKLGYGNDDIISFDQRIQMRASVNDAFPPAGADISVKFSQSPTTTKCEITTLPLYVKLDLQRLDETFSWFGGLSGFLNMSSSMTSSSPTPQVPVKPPTKARGVRFDAPIRPDDTSASSENKMNTRLGGFRLDVLGKECSVSLDTTAVKLVSRDEGIGIGISKIHLAGPYMRRSMGDPPVNAVITNTRLEYLITPKDNDLERLLELIIPSKYKFDQNDDEIMVDTLLRQRRKGAVLRVNVDGIEVNVGKIQQLEVLSTLSEEVARLSTVAKYLPEDDRPGILTLALIRNLDVTVDIDRKFGSIQASLKDAEIGHITIPSLVALGVGSISVVRNHNEELVGTSTPSFNKGGHGPVLTLRIIGDEMEPVVKVRMRNINIEYRVPTIMDILGLAEDTTPQDFEASLAASVANLGEHAHTAITGKSQSRLSVSGQTKGKDGKPTKVDFVFRDCLLGLNPLGLKSKMTIVLTDSHFEIALSNGDDAKALGHLNKASILLIDDVSILESKNSASTAQRRSSNTPSPQVVGLCQQGYVDICYISSAKITIQVGANQKDGNKWIDVEVRDDLLVLETCADSTQTLIALANALTPPTPPSKEIKYRTNVVPVEDLLASISADAFGGAEGDYDFDKDFGLGQNLDEADSDFGIGDSGQSSPLAVDSRFYNESSVEAKLFEATGSMISDGTRTQDTTDGVLLTNFSSQPDMVDDDDDLAIDENYFGSGSVIEDNTHRWSSTKNAYDEAKDEIPRSPLCVRVRDVHLIWNLFDGYDWNRTREVISKVVNNIESAAAERQSRHDRTRANTDMEVIEEETEIGDFLFNSIYIGIPANRDPRELTHAINQELNDAATETESIATTAMTATPSRQGNAYRNKKKLKLNRSKRHKITFELKGINIDLVTFPPDSGETQSSIDVRIRDLDIFDLVPTSTWKKFATYDQDAGEREMGTSMVHLEILNVKPLADLAASEIVLKATVLPLRLHVDQDALDFITRFFEFKDDSTPIHASPSDIPFVQRAEINSIPVNLDFKPKRVDYAGLRSGHTTEFMNFLVLDQSRMILRRTIIYGVLGFDRLGKTLNDIWMPDVKRTQLPGVLAGLAPVRSLVNVGSGFRDLIEVPIREYKKDGRIVRSISKGAVAFAKTTGTEIVKLGAKLAVGTQYALQGAEGMLVKQPQPYQVAGWDEEEIETEEPKQISLYADQPTGVIQGIRGAYASLRRDLNMTRDAIIAVPAEVMESESAQGAAKAILRRAPTIVFRPLIGSSKAIGQTLMGATNALDPQNRRRVEEVSLWCLIVSTFSFVLTKIQKYKR</sequence>
<keyword evidence="7" id="KW-0072">Autophagy</keyword>
<comment type="catalytic activity">
    <reaction evidence="10">
        <text>a 1,2-diacyl-sn-glycero-3-phospho-L-serine(in) = a 1,2-diacyl-sn-glycero-3-phospho-L-serine(out)</text>
        <dbReference type="Rhea" id="RHEA:38663"/>
        <dbReference type="ChEBI" id="CHEBI:57262"/>
    </reaction>
</comment>
<accession>A0AAX6MFB8</accession>
<dbReference type="GO" id="GO:0061709">
    <property type="term" value="P:reticulophagy"/>
    <property type="evidence" value="ECO:0007669"/>
    <property type="project" value="TreeGrafter"/>
</dbReference>
<evidence type="ECO:0000256" key="12">
    <source>
        <dbReference type="ARBA" id="ARBA00024631"/>
    </source>
</evidence>
<dbReference type="PANTHER" id="PTHR13190:SF1">
    <property type="entry name" value="AUTOPHAGY-RELATED 2, ISOFORM A"/>
    <property type="match status" value="1"/>
</dbReference>
<dbReference type="GO" id="GO:0061723">
    <property type="term" value="P:glycophagy"/>
    <property type="evidence" value="ECO:0007669"/>
    <property type="project" value="TreeGrafter"/>
</dbReference>
<evidence type="ECO:0000256" key="13">
    <source>
        <dbReference type="SAM" id="MobiDB-lite"/>
    </source>
</evidence>
<dbReference type="GO" id="GO:0061908">
    <property type="term" value="C:phagophore"/>
    <property type="evidence" value="ECO:0007669"/>
    <property type="project" value="TreeGrafter"/>
</dbReference>
<feature type="compositionally biased region" description="Polar residues" evidence="13">
    <location>
        <begin position="499"/>
        <end position="515"/>
    </location>
</feature>
<evidence type="ECO:0000256" key="6">
    <source>
        <dbReference type="ARBA" id="ARBA00022824"/>
    </source>
</evidence>
<proteinExistence type="inferred from homology"/>
<comment type="caution">
    <text evidence="14">The sequence shown here is derived from an EMBL/GenBank/DDBJ whole genome shotgun (WGS) entry which is preliminary data.</text>
</comment>
<dbReference type="PANTHER" id="PTHR13190">
    <property type="entry name" value="AUTOPHAGY-RELATED 2, ISOFORM A"/>
    <property type="match status" value="1"/>
</dbReference>
<evidence type="ECO:0000256" key="7">
    <source>
        <dbReference type="ARBA" id="ARBA00023006"/>
    </source>
</evidence>
<evidence type="ECO:0000256" key="4">
    <source>
        <dbReference type="ARBA" id="ARBA00018070"/>
    </source>
</evidence>
<dbReference type="GO" id="GO:0032266">
    <property type="term" value="F:phosphatidylinositol-3-phosphate binding"/>
    <property type="evidence" value="ECO:0007669"/>
    <property type="project" value="TreeGrafter"/>
</dbReference>
<reference evidence="14 15" key="1">
    <citation type="journal article" date="2024" name="Front Chem Biol">
        <title>Unveiling the potential of Daldinia eschscholtzii MFLUCC 19-0629 through bioactivity and bioinformatics studies for enhanced sustainable agriculture production.</title>
        <authorList>
            <person name="Brooks S."/>
            <person name="Weaver J.A."/>
            <person name="Klomchit A."/>
            <person name="Alharthi S.A."/>
            <person name="Onlamun T."/>
            <person name="Nurani R."/>
            <person name="Vong T.K."/>
            <person name="Alberti F."/>
            <person name="Greco C."/>
        </authorList>
    </citation>
    <scope>NUCLEOTIDE SEQUENCE [LARGE SCALE GENOMIC DNA]</scope>
    <source>
        <strain evidence="14">MFLUCC 19-0629</strain>
    </source>
</reference>
<dbReference type="GO" id="GO:0000045">
    <property type="term" value="P:autophagosome assembly"/>
    <property type="evidence" value="ECO:0007669"/>
    <property type="project" value="TreeGrafter"/>
</dbReference>
<dbReference type="GO" id="GO:0000422">
    <property type="term" value="P:autophagy of mitochondrion"/>
    <property type="evidence" value="ECO:0007669"/>
    <property type="project" value="TreeGrafter"/>
</dbReference>
<comment type="similarity">
    <text evidence="3">Belongs to the ATG2 family.</text>
</comment>
<keyword evidence="15" id="KW-1185">Reference proteome</keyword>
<feature type="region of interest" description="Disordered" evidence="13">
    <location>
        <begin position="353"/>
        <end position="456"/>
    </location>
</feature>
<dbReference type="GO" id="GO:0006869">
    <property type="term" value="P:lipid transport"/>
    <property type="evidence" value="ECO:0007669"/>
    <property type="project" value="UniProtKB-KW"/>
</dbReference>
<keyword evidence="9" id="KW-0472">Membrane</keyword>